<keyword evidence="2" id="KW-1185">Reference proteome</keyword>
<gene>
    <name evidence="3" type="primary">LOC115222046</name>
</gene>
<dbReference type="Gene3D" id="1.10.10.1450">
    <property type="match status" value="1"/>
</dbReference>
<dbReference type="PANTHER" id="PTHR46060:SF1">
    <property type="entry name" value="MARINER MOS1 TRANSPOSASE-LIKE PROTEIN"/>
    <property type="match status" value="1"/>
</dbReference>
<evidence type="ECO:0000313" key="3">
    <source>
        <dbReference type="RefSeq" id="XP_029648011.1"/>
    </source>
</evidence>
<dbReference type="InterPro" id="IPR041426">
    <property type="entry name" value="Mos1_HTH"/>
</dbReference>
<reference evidence="3" key="1">
    <citation type="submission" date="2025-08" db="UniProtKB">
        <authorList>
            <consortium name="RefSeq"/>
        </authorList>
    </citation>
    <scope>IDENTIFICATION</scope>
</reference>
<accession>A0A6P7TER4</accession>
<evidence type="ECO:0000313" key="2">
    <source>
        <dbReference type="Proteomes" id="UP000515154"/>
    </source>
</evidence>
<feature type="domain" description="Mos1 transposase HTH" evidence="1">
    <location>
        <begin position="7"/>
        <end position="51"/>
    </location>
</feature>
<dbReference type="InterPro" id="IPR052709">
    <property type="entry name" value="Transposase-MT_Hybrid"/>
</dbReference>
<dbReference type="RefSeq" id="XP_029648011.1">
    <property type="nucleotide sequence ID" value="XM_029792151.1"/>
</dbReference>
<evidence type="ECO:0000259" key="1">
    <source>
        <dbReference type="Pfam" id="PF17906"/>
    </source>
</evidence>
<name>A0A6P7TER4_9MOLL</name>
<protein>
    <submittedName>
        <fullName evidence="3">Uncharacterized protein LOC115222046</fullName>
    </submittedName>
</protein>
<dbReference type="KEGG" id="osn:115222046"/>
<dbReference type="PANTHER" id="PTHR46060">
    <property type="entry name" value="MARINER MOS1 TRANSPOSASE-LIKE PROTEIN"/>
    <property type="match status" value="1"/>
</dbReference>
<dbReference type="Pfam" id="PF17906">
    <property type="entry name" value="HTH_48"/>
    <property type="match status" value="1"/>
</dbReference>
<organism evidence="2 3">
    <name type="scientific">Octopus sinensis</name>
    <name type="common">East Asian common octopus</name>
    <dbReference type="NCBI Taxonomy" id="2607531"/>
    <lineage>
        <taxon>Eukaryota</taxon>
        <taxon>Metazoa</taxon>
        <taxon>Spiralia</taxon>
        <taxon>Lophotrochozoa</taxon>
        <taxon>Mollusca</taxon>
        <taxon>Cephalopoda</taxon>
        <taxon>Coleoidea</taxon>
        <taxon>Octopodiformes</taxon>
        <taxon>Octopoda</taxon>
        <taxon>Incirrata</taxon>
        <taxon>Octopodidae</taxon>
        <taxon>Octopus</taxon>
    </lineage>
</organism>
<sequence length="194" mass="21905">MEAVERRSMIRFLSLKGCTPKESFDELKEVYGDDVASYDVVKHWYRQFKCGRTSVETIPTAGRRHSAIDDDAVHKVEAAILKARCITIRQVAPEVKISVGSMEKNHSRPFALAEAVCTMDFPDARTFSETERSQLPPGSFGNVPRKRGRFFEGIITEDETGALTRVLRLKSSRSNGSITHHLLRRLLSNPQQAR</sequence>
<dbReference type="Proteomes" id="UP000515154">
    <property type="component" value="Linkage group LG19"/>
</dbReference>
<dbReference type="AlphaFoldDB" id="A0A6P7TER4"/>
<proteinExistence type="predicted"/>